<organism evidence="1 2">
    <name type="scientific">Micromonospora robiginosa</name>
    <dbReference type="NCBI Taxonomy" id="2749844"/>
    <lineage>
        <taxon>Bacteria</taxon>
        <taxon>Bacillati</taxon>
        <taxon>Actinomycetota</taxon>
        <taxon>Actinomycetes</taxon>
        <taxon>Micromonosporales</taxon>
        <taxon>Micromonosporaceae</taxon>
        <taxon>Micromonospora</taxon>
    </lineage>
</organism>
<reference evidence="2" key="1">
    <citation type="submission" date="2020-07" db="EMBL/GenBank/DDBJ databases">
        <title>A new Micromonospora strain with potent antibiotic activity isolated from the microbiome of a mid-Atlantic deep-sea sponge.</title>
        <authorList>
            <person name="Back C.R."/>
            <person name="Stennett H.L."/>
            <person name="Williams S.E."/>
            <person name="Wang L."/>
            <person name="Ojeda Gomez J."/>
            <person name="Abdulle O.M."/>
            <person name="Duffy T."/>
            <person name="Hendry K.R."/>
            <person name="Powell D."/>
            <person name="Stach J.E."/>
            <person name="Essex-Lopresti A.E."/>
            <person name="Willis C.L."/>
            <person name="Curnow P."/>
            <person name="Race P.R."/>
        </authorList>
    </citation>
    <scope>NUCLEOTIDE SEQUENCE [LARGE SCALE GENOMIC DNA]</scope>
    <source>
        <strain evidence="2">28ISP2-46</strain>
    </source>
</reference>
<accession>A0A7L6B868</accession>
<reference evidence="1 2" key="2">
    <citation type="journal article" date="2021" name="Mar. Drugs">
        <title>A New Micromonospora Strain with Antibiotic Activity Isolated from the Microbiome of a Mid-Atlantic Deep-Sea Sponge.</title>
        <authorList>
            <person name="Back C.R."/>
            <person name="Stennett H.L."/>
            <person name="Williams S.E."/>
            <person name="Wang L."/>
            <person name="Ojeda Gomez J."/>
            <person name="Abdulle O.M."/>
            <person name="Duffy T."/>
            <person name="Neal C."/>
            <person name="Mantell J."/>
            <person name="Jepson M.A."/>
            <person name="Hendry K.R."/>
            <person name="Powell D."/>
            <person name="Stach J.E.M."/>
            <person name="Essex-Lopresti A.E."/>
            <person name="Willis C.L."/>
            <person name="Curnow P."/>
            <person name="Race P.R."/>
        </authorList>
    </citation>
    <scope>NUCLEOTIDE SEQUENCE [LARGE SCALE GENOMIC DNA]</scope>
    <source>
        <strain evidence="1 2">28ISP2-46</strain>
    </source>
</reference>
<evidence type="ECO:0000313" key="2">
    <source>
        <dbReference type="Proteomes" id="UP000510844"/>
    </source>
</evidence>
<gene>
    <name evidence="1" type="ORF">H1D33_03700</name>
</gene>
<protein>
    <submittedName>
        <fullName evidence="1">Uncharacterized protein</fullName>
    </submittedName>
</protein>
<evidence type="ECO:0000313" key="1">
    <source>
        <dbReference type="EMBL" id="QLQ38009.1"/>
    </source>
</evidence>
<dbReference type="AlphaFoldDB" id="A0A7L6B868"/>
<dbReference type="RefSeq" id="WP_181570454.1">
    <property type="nucleotide sequence ID" value="NZ_CP059322.2"/>
</dbReference>
<name>A0A7L6B868_9ACTN</name>
<sequence>MDLRDLARQLAAAADTPDDLARYQLLRDLAPTLKAAIAAEMDAAISAARETQPEDQVAERAGVTVHEVRRRVTAHRKRIGAARGPGRPAKQQ</sequence>
<proteinExistence type="predicted"/>
<dbReference type="KEGG" id="mfeu:H1D33_03700"/>
<dbReference type="EMBL" id="CP059322">
    <property type="protein sequence ID" value="QLQ38009.1"/>
    <property type="molecule type" value="Genomic_DNA"/>
</dbReference>
<dbReference type="Proteomes" id="UP000510844">
    <property type="component" value="Chromosome"/>
</dbReference>
<keyword evidence="2" id="KW-1185">Reference proteome</keyword>